<dbReference type="SMART" id="SM00408">
    <property type="entry name" value="IGc2"/>
    <property type="match status" value="1"/>
</dbReference>
<dbReference type="GO" id="GO:0098632">
    <property type="term" value="F:cell-cell adhesion mediator activity"/>
    <property type="evidence" value="ECO:0007669"/>
    <property type="project" value="TreeGrafter"/>
</dbReference>
<evidence type="ECO:0000256" key="6">
    <source>
        <dbReference type="ARBA" id="ARBA00023319"/>
    </source>
</evidence>
<evidence type="ECO:0000256" key="7">
    <source>
        <dbReference type="SAM" id="Phobius"/>
    </source>
</evidence>
<comment type="subcellular location">
    <subcellularLocation>
        <location evidence="1">Cell membrane</location>
        <topology evidence="1">Single-pass type I membrane protein</topology>
    </subcellularLocation>
</comment>
<keyword evidence="3 7" id="KW-0472">Membrane</keyword>
<dbReference type="InterPro" id="IPR013098">
    <property type="entry name" value="Ig_I-set"/>
</dbReference>
<protein>
    <submittedName>
        <fullName evidence="9">Neuroplastin-like</fullName>
    </submittedName>
</protein>
<dbReference type="GO" id="GO:0007411">
    <property type="term" value="P:axon guidance"/>
    <property type="evidence" value="ECO:0007669"/>
    <property type="project" value="TreeGrafter"/>
</dbReference>
<keyword evidence="5" id="KW-0325">Glycoprotein</keyword>
<dbReference type="PANTHER" id="PTHR10075">
    <property type="entry name" value="BASIGIN RELATED"/>
    <property type="match status" value="1"/>
</dbReference>
<dbReference type="AlphaFoldDB" id="A0A3P8VCT4"/>
<keyword evidence="4" id="KW-1015">Disulfide bond</keyword>
<dbReference type="Proteomes" id="UP000265120">
    <property type="component" value="Unassembled WGS sequence"/>
</dbReference>
<evidence type="ECO:0000256" key="5">
    <source>
        <dbReference type="ARBA" id="ARBA00023180"/>
    </source>
</evidence>
<feature type="domain" description="Ig-like" evidence="8">
    <location>
        <begin position="12"/>
        <end position="105"/>
    </location>
</feature>
<evidence type="ECO:0000313" key="10">
    <source>
        <dbReference type="Proteomes" id="UP000265120"/>
    </source>
</evidence>
<dbReference type="GO" id="GO:0005886">
    <property type="term" value="C:plasma membrane"/>
    <property type="evidence" value="ECO:0007669"/>
    <property type="project" value="UniProtKB-SubCell"/>
</dbReference>
<keyword evidence="10" id="KW-1185">Reference proteome</keyword>
<dbReference type="GO" id="GO:0030424">
    <property type="term" value="C:axon"/>
    <property type="evidence" value="ECO:0007669"/>
    <property type="project" value="TreeGrafter"/>
</dbReference>
<dbReference type="InterPro" id="IPR036179">
    <property type="entry name" value="Ig-like_dom_sf"/>
</dbReference>
<dbReference type="GO" id="GO:0007156">
    <property type="term" value="P:homophilic cell adhesion via plasma membrane adhesion molecules"/>
    <property type="evidence" value="ECO:0007669"/>
    <property type="project" value="TreeGrafter"/>
</dbReference>
<evidence type="ECO:0000256" key="2">
    <source>
        <dbReference type="ARBA" id="ARBA00022475"/>
    </source>
</evidence>
<dbReference type="InParanoid" id="A0A3P8VCT4"/>
<dbReference type="GO" id="GO:0070593">
    <property type="term" value="P:dendrite self-avoidance"/>
    <property type="evidence" value="ECO:0007669"/>
    <property type="project" value="TreeGrafter"/>
</dbReference>
<dbReference type="PROSITE" id="PS50835">
    <property type="entry name" value="IG_LIKE"/>
    <property type="match status" value="1"/>
</dbReference>
<dbReference type="PANTHER" id="PTHR10075:SF108">
    <property type="entry name" value="NEUROPLASTIN"/>
    <property type="match status" value="1"/>
</dbReference>
<dbReference type="InterPro" id="IPR013783">
    <property type="entry name" value="Ig-like_fold"/>
</dbReference>
<dbReference type="Ensembl" id="ENSCSET00000010382.1">
    <property type="protein sequence ID" value="ENSCSEP00000010260.1"/>
    <property type="gene ID" value="ENSCSEG00000006587.1"/>
</dbReference>
<evidence type="ECO:0000256" key="4">
    <source>
        <dbReference type="ARBA" id="ARBA00023157"/>
    </source>
</evidence>
<dbReference type="SUPFAM" id="SSF48726">
    <property type="entry name" value="Immunoglobulin"/>
    <property type="match status" value="1"/>
</dbReference>
<proteinExistence type="predicted"/>
<sequence>SLIPGVHQYSSPEIVGHKRSENKNEGETAVLYCKSLGYPLPVWTWRKFENGVFREIDNNTERHSISSKDNYTELQITTLDIIADPGEYHCNATNIIGSRDEKSILRVRSLLAPLWPLLGVLFEIIILVIIIVVYEKRKKPEDLQDGESPLIKQNNFVCFCFNGVPLDPSSNWFYRKGVDVFASLVLPKMSPPESPDPVLGLNSIIQPGKVDPTGRNCCRRSHLVRTISSI</sequence>
<keyword evidence="7" id="KW-1133">Transmembrane helix</keyword>
<feature type="transmembrane region" description="Helical" evidence="7">
    <location>
        <begin position="114"/>
        <end position="134"/>
    </location>
</feature>
<evidence type="ECO:0000313" key="9">
    <source>
        <dbReference type="Ensembl" id="ENSCSEP00000010260.1"/>
    </source>
</evidence>
<accession>A0A3P8VCT4</accession>
<evidence type="ECO:0000259" key="8">
    <source>
        <dbReference type="PROSITE" id="PS50835"/>
    </source>
</evidence>
<name>A0A3P8VCT4_CYNSE</name>
<dbReference type="FunFam" id="2.60.40.10:FF:000387">
    <property type="entry name" value="Neuroplastin b"/>
    <property type="match status" value="1"/>
</dbReference>
<dbReference type="InterPro" id="IPR007110">
    <property type="entry name" value="Ig-like_dom"/>
</dbReference>
<keyword evidence="7" id="KW-0812">Transmembrane</keyword>
<dbReference type="GeneTree" id="ENSGT00940000156195"/>
<dbReference type="InterPro" id="IPR003598">
    <property type="entry name" value="Ig_sub2"/>
</dbReference>
<keyword evidence="2" id="KW-1003">Cell membrane</keyword>
<dbReference type="Gene3D" id="2.60.40.10">
    <property type="entry name" value="Immunoglobulins"/>
    <property type="match status" value="1"/>
</dbReference>
<dbReference type="STRING" id="244447.ENSCSEP00000010260"/>
<dbReference type="OMA" id="LICQSAN"/>
<evidence type="ECO:0000256" key="3">
    <source>
        <dbReference type="ARBA" id="ARBA00023136"/>
    </source>
</evidence>
<reference evidence="9" key="2">
    <citation type="submission" date="2025-09" db="UniProtKB">
        <authorList>
            <consortium name="Ensembl"/>
        </authorList>
    </citation>
    <scope>IDENTIFICATION</scope>
</reference>
<evidence type="ECO:0000256" key="1">
    <source>
        <dbReference type="ARBA" id="ARBA00004251"/>
    </source>
</evidence>
<reference evidence="9" key="1">
    <citation type="submission" date="2025-08" db="UniProtKB">
        <authorList>
            <consortium name="Ensembl"/>
        </authorList>
    </citation>
    <scope>IDENTIFICATION</scope>
</reference>
<keyword evidence="6" id="KW-0393">Immunoglobulin domain</keyword>
<dbReference type="Pfam" id="PF07679">
    <property type="entry name" value="I-set"/>
    <property type="match status" value="1"/>
</dbReference>
<organism evidence="9 10">
    <name type="scientific">Cynoglossus semilaevis</name>
    <name type="common">Tongue sole</name>
    <dbReference type="NCBI Taxonomy" id="244447"/>
    <lineage>
        <taxon>Eukaryota</taxon>
        <taxon>Metazoa</taxon>
        <taxon>Chordata</taxon>
        <taxon>Craniata</taxon>
        <taxon>Vertebrata</taxon>
        <taxon>Euteleostomi</taxon>
        <taxon>Actinopterygii</taxon>
        <taxon>Neopterygii</taxon>
        <taxon>Teleostei</taxon>
        <taxon>Neoteleostei</taxon>
        <taxon>Acanthomorphata</taxon>
        <taxon>Carangaria</taxon>
        <taxon>Pleuronectiformes</taxon>
        <taxon>Pleuronectoidei</taxon>
        <taxon>Cynoglossidae</taxon>
        <taxon>Cynoglossinae</taxon>
        <taxon>Cynoglossus</taxon>
    </lineage>
</organism>